<reference evidence="2 3" key="1">
    <citation type="submission" date="2021-02" db="EMBL/GenBank/DDBJ databases">
        <authorList>
            <person name="Han P."/>
        </authorList>
    </citation>
    <scope>NUCLEOTIDE SEQUENCE [LARGE SCALE GENOMIC DNA]</scope>
    <source>
        <strain evidence="2">Candidatus Nitrospira sp. ZN2</strain>
    </source>
</reference>
<dbReference type="CDD" id="cd09912">
    <property type="entry name" value="DLP_2"/>
    <property type="match status" value="1"/>
</dbReference>
<dbReference type="PANTHER" id="PTHR43681">
    <property type="entry name" value="TRANSMEMBRANE GTPASE FZO"/>
    <property type="match status" value="1"/>
</dbReference>
<name>A0ABN7LV59_9BACT</name>
<accession>A0ABN7LV59</accession>
<evidence type="ECO:0000313" key="2">
    <source>
        <dbReference type="EMBL" id="CAE6770892.1"/>
    </source>
</evidence>
<dbReference type="PANTHER" id="PTHR43681:SF1">
    <property type="entry name" value="SARCALUMENIN"/>
    <property type="match status" value="1"/>
</dbReference>
<gene>
    <name evidence="2" type="ORF">NSPZN2_40280</name>
</gene>
<dbReference type="InterPro" id="IPR051943">
    <property type="entry name" value="TRAFAC_Dynamin-like_GTPase"/>
</dbReference>
<dbReference type="SUPFAM" id="SSF52540">
    <property type="entry name" value="P-loop containing nucleoside triphosphate hydrolases"/>
    <property type="match status" value="1"/>
</dbReference>
<feature type="domain" description="Dynamin N-terminal" evidence="1">
    <location>
        <begin position="50"/>
        <end position="213"/>
    </location>
</feature>
<protein>
    <submittedName>
        <fullName evidence="2">Dynamin family protein</fullName>
    </submittedName>
</protein>
<dbReference type="Proteomes" id="UP000675880">
    <property type="component" value="Unassembled WGS sequence"/>
</dbReference>
<dbReference type="InterPro" id="IPR045063">
    <property type="entry name" value="Dynamin_N"/>
</dbReference>
<proteinExistence type="predicted"/>
<dbReference type="EMBL" id="CAJNBJ010000017">
    <property type="protein sequence ID" value="CAE6770892.1"/>
    <property type="molecule type" value="Genomic_DNA"/>
</dbReference>
<keyword evidence="3" id="KW-1185">Reference proteome</keyword>
<organism evidence="2 3">
    <name type="scientific">Nitrospira defluvii</name>
    <dbReference type="NCBI Taxonomy" id="330214"/>
    <lineage>
        <taxon>Bacteria</taxon>
        <taxon>Pseudomonadati</taxon>
        <taxon>Nitrospirota</taxon>
        <taxon>Nitrospiria</taxon>
        <taxon>Nitrospirales</taxon>
        <taxon>Nitrospiraceae</taxon>
        <taxon>Nitrospira</taxon>
    </lineage>
</organism>
<dbReference type="Gene3D" id="3.40.50.300">
    <property type="entry name" value="P-loop containing nucleotide triphosphate hydrolases"/>
    <property type="match status" value="1"/>
</dbReference>
<dbReference type="RefSeq" id="WP_213043123.1">
    <property type="nucleotide sequence ID" value="NZ_CAJNBJ010000017.1"/>
</dbReference>
<sequence>MPPPIRSENWLKDQLAELERTLADMGSDFSGYAVMAGELGQRLREGRFRLAVLGQFKRGKSTLLNALLHEPLLPTGILPLTAIPTTIRYGPERRIRIHHLDGRFEDYDGSLEQLQAVLMRYVTEQGNPANRLGVTRVEVDHPAAFLAQSVEITDTPGIGSTVLHNTRTARAMLPACDGVLFVLSPDPPITEVEVQFLRAVRESATRVIFVLSKADLLAPSERQQLVTFLKQAIRDDAGFSGEVRIFILSARQALEATLEDTQLPQAESGVSQLESFLAEFLLTDKRAALQDAIQRKGVRLIQEACFTLDLHRKVLELPREDLARRAERFEAHLAKINREQGYLHDRLRGDRQRLLEEVDQQAAILSEQAQEALGGFVQEACDEARHDSGRRGFEAQIRSALSDEVQRMFALATKDLFAMTTARFQSLQELHCCDMESLIHRVRQTAADVFEVPCLEGVVLDRPELVREPLVVGHRWVTSFTEQAASYMRRFLPARLRARGVEQRLQDDVRYLVARNVGELRWATNQNLADAFRQFETRLETQLTSVQASIQASIHSAWKLQEKRELRQGPELRRLQHHRQHLEQAWATLSGQAPSSLGGGLL</sequence>
<dbReference type="Pfam" id="PF00350">
    <property type="entry name" value="Dynamin_N"/>
    <property type="match status" value="1"/>
</dbReference>
<comment type="caution">
    <text evidence="2">The sequence shown here is derived from an EMBL/GenBank/DDBJ whole genome shotgun (WGS) entry which is preliminary data.</text>
</comment>
<evidence type="ECO:0000259" key="1">
    <source>
        <dbReference type="Pfam" id="PF00350"/>
    </source>
</evidence>
<evidence type="ECO:0000313" key="3">
    <source>
        <dbReference type="Proteomes" id="UP000675880"/>
    </source>
</evidence>
<dbReference type="InterPro" id="IPR027417">
    <property type="entry name" value="P-loop_NTPase"/>
</dbReference>